<accession>A0ABP9EPH3</accession>
<evidence type="ECO:0000256" key="2">
    <source>
        <dbReference type="ARBA" id="ARBA00022490"/>
    </source>
</evidence>
<keyword evidence="17" id="KW-0175">Coiled coil</keyword>
<dbReference type="SUPFAM" id="SSF52540">
    <property type="entry name" value="P-loop containing nucleoside triphosphate hydrolases"/>
    <property type="match status" value="2"/>
</dbReference>
<protein>
    <recommendedName>
        <fullName evidence="15">UvrABC system protein A</fullName>
    </recommendedName>
    <alternativeName>
        <fullName evidence="16">Excinuclease ABC subunit A</fullName>
    </alternativeName>
</protein>
<evidence type="ECO:0000256" key="12">
    <source>
        <dbReference type="ARBA" id="ARBA00023125"/>
    </source>
</evidence>
<dbReference type="PANTHER" id="PTHR43152">
    <property type="entry name" value="UVRABC SYSTEM PROTEIN A"/>
    <property type="match status" value="1"/>
</dbReference>
<dbReference type="Pfam" id="PF17755">
    <property type="entry name" value="UvrA_DNA-bind"/>
    <property type="match status" value="1"/>
</dbReference>
<keyword evidence="10" id="KW-0067">ATP-binding</keyword>
<dbReference type="Proteomes" id="UP001500433">
    <property type="component" value="Unassembled WGS sequence"/>
</dbReference>
<feature type="coiled-coil region" evidence="17">
    <location>
        <begin position="451"/>
        <end position="478"/>
    </location>
</feature>
<keyword evidence="5" id="KW-0547">Nucleotide-binding</keyword>
<dbReference type="NCBIfam" id="NF001503">
    <property type="entry name" value="PRK00349.1"/>
    <property type="match status" value="1"/>
</dbReference>
<dbReference type="InterPro" id="IPR041552">
    <property type="entry name" value="UvrA_DNA-bd"/>
</dbReference>
<keyword evidence="20" id="KW-1185">Reference proteome</keyword>
<dbReference type="InterPro" id="IPR017871">
    <property type="entry name" value="ABC_transporter-like_CS"/>
</dbReference>
<evidence type="ECO:0000256" key="6">
    <source>
        <dbReference type="ARBA" id="ARBA00022763"/>
    </source>
</evidence>
<dbReference type="InterPro" id="IPR013815">
    <property type="entry name" value="ATP_grasp_subdomain_1"/>
</dbReference>
<dbReference type="Gene3D" id="3.30.1490.20">
    <property type="entry name" value="ATP-grasp fold, A domain"/>
    <property type="match status" value="1"/>
</dbReference>
<keyword evidence="13" id="KW-0234">DNA repair</keyword>
<dbReference type="InterPro" id="IPR003439">
    <property type="entry name" value="ABC_transporter-like_ATP-bd"/>
</dbReference>
<evidence type="ECO:0000256" key="8">
    <source>
        <dbReference type="ARBA" id="ARBA00022771"/>
    </source>
</evidence>
<sequence length="943" mass="105948">MSQFNEFIEVKGARVHNLKNIDVSIPREKLVVITGLSGSGKSSLAFDTIYAEGQRRYIETFSAYARQFLGGLERPDVDKIDGLSPVIAIEQKTTSKSPRSTVGTITEIYDFMRLLFARASDAYSYNTGNKMISYNDEQIKELIISDFKGKRINILAPVVRSRKGHYRELFEQIAKQGFVKVRTDGEIRDIVKGMKLDRYKTHDIETVIDRLVIDDSVDNDKRLTETINTAMYHGEDVLLVIDQDTNETRYFSRNLMCPSSGISYPNPEPNNFSFNSPKGACSHCNGIGTRYQINEDKIIPDDSISIKNGALAPHGPQKSSWIFKQFETIAQRFNFNLTDAYKDIPEEAKQIILYGGNDKFSVESKTLGVTRDYKIDFEGVANFIENQYKTAESRSLKRWAKDYMDKVKCPVCEGSRLKKESLYFKINNKNIAELANKDIVELAKWFNNLNKHLSEKQLKIAEEVLKEIKSRLQFLLDVGLDYLSLNRSSKSLSGGEAQRIRLATQIGSQLVGVLYILDEPSIGLHQRDNEKLINSLISLRDIGNSVIVVEHDKDMIERADHVIDIGPKAGKHGGEIISIGNPNELKTHNTLTADYLNGNKEIEVPKKRRKGNGKLLELKGCTGNNLKNISIKLPLGKMIGITGVSGSGKSTLINETLYPILNAHYFNGVKKPMPYKSIKGLEHIDKVIDINQSPIGRTPRSNPATYTGTFSEIRTLFAKIPEAMIRGYKAGRFSFNVKGGRCETCQGGGLRVIEMNFLPDVYVECETCQGKRFNRETLEIRYKGKSISDVLNMTMNEAVAFFEHIPKIYKKLKTIQDVGLGYITLGQQSTTLSGGEAQRIKLATELSKRDTGNTFYILDEPTTGLHFEDIRVLMIVLNKLADKGNTVLIIEHNLDVIKTVDYIIDIGYEGGKGGGQIIVEGTPEAVVKHKKSYTAKFLRKELN</sequence>
<proteinExistence type="inferred from homology"/>
<evidence type="ECO:0000256" key="11">
    <source>
        <dbReference type="ARBA" id="ARBA00022881"/>
    </source>
</evidence>
<dbReference type="Pfam" id="PF17760">
    <property type="entry name" value="UvrA_inter"/>
    <property type="match status" value="1"/>
</dbReference>
<evidence type="ECO:0000256" key="15">
    <source>
        <dbReference type="ARBA" id="ARBA00039316"/>
    </source>
</evidence>
<evidence type="ECO:0000256" key="4">
    <source>
        <dbReference type="ARBA" id="ARBA00022737"/>
    </source>
</evidence>
<evidence type="ECO:0000256" key="10">
    <source>
        <dbReference type="ARBA" id="ARBA00022840"/>
    </source>
</evidence>
<dbReference type="RefSeq" id="WP_345271848.1">
    <property type="nucleotide sequence ID" value="NZ_BAABJH010000001.1"/>
</dbReference>
<dbReference type="InterPro" id="IPR041102">
    <property type="entry name" value="UvrA_inter"/>
</dbReference>
<dbReference type="SMART" id="SM00382">
    <property type="entry name" value="AAA"/>
    <property type="match status" value="2"/>
</dbReference>
<dbReference type="CDD" id="cd03271">
    <property type="entry name" value="ABC_UvrA_II"/>
    <property type="match status" value="1"/>
</dbReference>
<evidence type="ECO:0000256" key="13">
    <source>
        <dbReference type="ARBA" id="ARBA00023204"/>
    </source>
</evidence>
<keyword evidence="4" id="KW-0677">Repeat</keyword>
<keyword evidence="11" id="KW-0267">Excision nuclease</keyword>
<gene>
    <name evidence="19" type="primary">uvrA_1</name>
    <name evidence="19" type="ORF">GCM10023311_00280</name>
</gene>
<dbReference type="Gene3D" id="1.20.1580.10">
    <property type="entry name" value="ABC transporter ATPase like domain"/>
    <property type="match status" value="2"/>
</dbReference>
<keyword evidence="12" id="KW-0238">DNA-binding</keyword>
<keyword evidence="3" id="KW-0479">Metal-binding</keyword>
<dbReference type="NCBIfam" id="TIGR00630">
    <property type="entry name" value="uvra"/>
    <property type="match status" value="1"/>
</dbReference>
<dbReference type="EMBL" id="BAABJH010000001">
    <property type="protein sequence ID" value="GAA4882156.1"/>
    <property type="molecule type" value="Genomic_DNA"/>
</dbReference>
<dbReference type="Gene3D" id="1.10.8.280">
    <property type="entry name" value="ABC transporter ATPase domain-like"/>
    <property type="match status" value="1"/>
</dbReference>
<evidence type="ECO:0000256" key="5">
    <source>
        <dbReference type="ARBA" id="ARBA00022741"/>
    </source>
</evidence>
<dbReference type="InterPro" id="IPR003593">
    <property type="entry name" value="AAA+_ATPase"/>
</dbReference>
<evidence type="ECO:0000313" key="20">
    <source>
        <dbReference type="Proteomes" id="UP001500433"/>
    </source>
</evidence>
<comment type="subcellular location">
    <subcellularLocation>
        <location evidence="1">Cytoplasm</location>
    </subcellularLocation>
</comment>
<organism evidence="19 20">
    <name type="scientific">Flaviramulus aquimarinus</name>
    <dbReference type="NCBI Taxonomy" id="1170456"/>
    <lineage>
        <taxon>Bacteria</taxon>
        <taxon>Pseudomonadati</taxon>
        <taxon>Bacteroidota</taxon>
        <taxon>Flavobacteriia</taxon>
        <taxon>Flavobacteriales</taxon>
        <taxon>Flavobacteriaceae</taxon>
        <taxon>Flaviramulus</taxon>
    </lineage>
</organism>
<keyword evidence="7" id="KW-0228">DNA excision</keyword>
<feature type="domain" description="ABC transporter" evidence="18">
    <location>
        <begin position="602"/>
        <end position="939"/>
    </location>
</feature>
<dbReference type="PANTHER" id="PTHR43152:SF3">
    <property type="entry name" value="UVRABC SYSTEM PROTEIN A"/>
    <property type="match status" value="1"/>
</dbReference>
<dbReference type="PROSITE" id="PS50893">
    <property type="entry name" value="ABC_TRANSPORTER_2"/>
    <property type="match status" value="1"/>
</dbReference>
<dbReference type="PROSITE" id="PS00211">
    <property type="entry name" value="ABC_TRANSPORTER_1"/>
    <property type="match status" value="2"/>
</dbReference>
<evidence type="ECO:0000313" key="19">
    <source>
        <dbReference type="EMBL" id="GAA4882156.1"/>
    </source>
</evidence>
<keyword evidence="8" id="KW-0863">Zinc-finger</keyword>
<evidence type="ECO:0000256" key="17">
    <source>
        <dbReference type="SAM" id="Coils"/>
    </source>
</evidence>
<name>A0ABP9EPH3_9FLAO</name>
<evidence type="ECO:0000256" key="14">
    <source>
        <dbReference type="ARBA" id="ARBA00038000"/>
    </source>
</evidence>
<comment type="similarity">
    <text evidence="14">Belongs to the ABC transporter superfamily. UvrA family.</text>
</comment>
<evidence type="ECO:0000256" key="7">
    <source>
        <dbReference type="ARBA" id="ARBA00022769"/>
    </source>
</evidence>
<evidence type="ECO:0000256" key="1">
    <source>
        <dbReference type="ARBA" id="ARBA00004496"/>
    </source>
</evidence>
<dbReference type="InterPro" id="IPR027417">
    <property type="entry name" value="P-loop_NTPase"/>
</dbReference>
<keyword evidence="6" id="KW-0227">DNA damage</keyword>
<dbReference type="Gene3D" id="3.40.50.300">
    <property type="entry name" value="P-loop containing nucleotide triphosphate hydrolases"/>
    <property type="match status" value="2"/>
</dbReference>
<evidence type="ECO:0000256" key="9">
    <source>
        <dbReference type="ARBA" id="ARBA00022833"/>
    </source>
</evidence>
<evidence type="ECO:0000259" key="18">
    <source>
        <dbReference type="PROSITE" id="PS50893"/>
    </source>
</evidence>
<keyword evidence="2" id="KW-0963">Cytoplasm</keyword>
<keyword evidence="9" id="KW-0862">Zinc</keyword>
<evidence type="ECO:0000256" key="16">
    <source>
        <dbReference type="ARBA" id="ARBA00042156"/>
    </source>
</evidence>
<dbReference type="InterPro" id="IPR004602">
    <property type="entry name" value="UvrA"/>
</dbReference>
<comment type="caution">
    <text evidence="19">The sequence shown here is derived from an EMBL/GenBank/DDBJ whole genome shotgun (WGS) entry which is preliminary data.</text>
</comment>
<reference evidence="20" key="1">
    <citation type="journal article" date="2019" name="Int. J. Syst. Evol. Microbiol.">
        <title>The Global Catalogue of Microorganisms (GCM) 10K type strain sequencing project: providing services to taxonomists for standard genome sequencing and annotation.</title>
        <authorList>
            <consortium name="The Broad Institute Genomics Platform"/>
            <consortium name="The Broad Institute Genome Sequencing Center for Infectious Disease"/>
            <person name="Wu L."/>
            <person name="Ma J."/>
        </authorList>
    </citation>
    <scope>NUCLEOTIDE SEQUENCE [LARGE SCALE GENOMIC DNA]</scope>
    <source>
        <strain evidence="20">JCM 18274</strain>
    </source>
</reference>
<evidence type="ECO:0000256" key="3">
    <source>
        <dbReference type="ARBA" id="ARBA00022723"/>
    </source>
</evidence>